<evidence type="ECO:0000256" key="3">
    <source>
        <dbReference type="ARBA" id="ARBA00022473"/>
    </source>
</evidence>
<dbReference type="Gene3D" id="1.10.10.60">
    <property type="entry name" value="Homeodomain-like"/>
    <property type="match status" value="1"/>
</dbReference>
<dbReference type="FunFam" id="1.10.10.60:FF:000778">
    <property type="match status" value="1"/>
</dbReference>
<name>A0A452IEU4_9SAUR</name>
<organism evidence="13 14">
    <name type="scientific">Gopherus agassizii</name>
    <name type="common">Agassiz's desert tortoise</name>
    <dbReference type="NCBI Taxonomy" id="38772"/>
    <lineage>
        <taxon>Eukaryota</taxon>
        <taxon>Metazoa</taxon>
        <taxon>Chordata</taxon>
        <taxon>Craniata</taxon>
        <taxon>Vertebrata</taxon>
        <taxon>Euteleostomi</taxon>
        <taxon>Archelosauria</taxon>
        <taxon>Testudinata</taxon>
        <taxon>Testudines</taxon>
        <taxon>Cryptodira</taxon>
        <taxon>Durocryptodira</taxon>
        <taxon>Testudinoidea</taxon>
        <taxon>Testudinidae</taxon>
        <taxon>Gopherus</taxon>
    </lineage>
</organism>
<evidence type="ECO:0000256" key="9">
    <source>
        <dbReference type="PROSITE-ProRule" id="PRU00108"/>
    </source>
</evidence>
<evidence type="ECO:0000256" key="7">
    <source>
        <dbReference type="ARBA" id="ARBA00023163"/>
    </source>
</evidence>
<dbReference type="SMART" id="SM00389">
    <property type="entry name" value="HOX"/>
    <property type="match status" value="1"/>
</dbReference>
<feature type="DNA-binding region" description="Homeobox" evidence="9">
    <location>
        <begin position="101"/>
        <end position="160"/>
    </location>
</feature>
<evidence type="ECO:0000256" key="6">
    <source>
        <dbReference type="ARBA" id="ARBA00023155"/>
    </source>
</evidence>
<dbReference type="PROSITE" id="PS00027">
    <property type="entry name" value="HOMEOBOX_1"/>
    <property type="match status" value="1"/>
</dbReference>
<evidence type="ECO:0000313" key="13">
    <source>
        <dbReference type="Ensembl" id="ENSGAGP00000026446.1"/>
    </source>
</evidence>
<dbReference type="SUPFAM" id="SSF46689">
    <property type="entry name" value="Homeodomain-like"/>
    <property type="match status" value="1"/>
</dbReference>
<dbReference type="GO" id="GO:0009653">
    <property type="term" value="P:anatomical structure morphogenesis"/>
    <property type="evidence" value="ECO:0007669"/>
    <property type="project" value="TreeGrafter"/>
</dbReference>
<dbReference type="GO" id="GO:0005634">
    <property type="term" value="C:nucleus"/>
    <property type="evidence" value="ECO:0007669"/>
    <property type="project" value="UniProtKB-SubCell"/>
</dbReference>
<dbReference type="Pfam" id="PF00046">
    <property type="entry name" value="Homeodomain"/>
    <property type="match status" value="1"/>
</dbReference>
<keyword evidence="14" id="KW-1185">Reference proteome</keyword>
<dbReference type="PROSITE" id="PS50071">
    <property type="entry name" value="HOMEOBOX_2"/>
    <property type="match status" value="1"/>
</dbReference>
<accession>A0A452IEU4</accession>
<feature type="region of interest" description="Disordered" evidence="11">
    <location>
        <begin position="81"/>
        <end position="104"/>
    </location>
</feature>
<evidence type="ECO:0000313" key="14">
    <source>
        <dbReference type="Proteomes" id="UP000291020"/>
    </source>
</evidence>
<dbReference type="InterPro" id="IPR017970">
    <property type="entry name" value="Homeobox_CS"/>
</dbReference>
<dbReference type="InterPro" id="IPR001356">
    <property type="entry name" value="HD"/>
</dbReference>
<comment type="subcellular location">
    <subcellularLocation>
        <location evidence="1 9 10">Nucleus</location>
    </subcellularLocation>
</comment>
<evidence type="ECO:0000256" key="10">
    <source>
        <dbReference type="RuleBase" id="RU000682"/>
    </source>
</evidence>
<dbReference type="PANTHER" id="PTHR45882">
    <property type="entry name" value="PITUITARY HOMEOBOX HOMOLOG PTX1"/>
    <property type="match status" value="1"/>
</dbReference>
<evidence type="ECO:0000256" key="4">
    <source>
        <dbReference type="ARBA" id="ARBA00023015"/>
    </source>
</evidence>
<evidence type="ECO:0000256" key="2">
    <source>
        <dbReference type="ARBA" id="ARBA00006503"/>
    </source>
</evidence>
<keyword evidence="5 9" id="KW-0238">DNA-binding</keyword>
<evidence type="ECO:0000256" key="5">
    <source>
        <dbReference type="ARBA" id="ARBA00023125"/>
    </source>
</evidence>
<keyword evidence="7" id="KW-0804">Transcription</keyword>
<dbReference type="CDD" id="cd00086">
    <property type="entry name" value="homeodomain"/>
    <property type="match status" value="1"/>
</dbReference>
<feature type="domain" description="Homeobox" evidence="12">
    <location>
        <begin position="99"/>
        <end position="159"/>
    </location>
</feature>
<evidence type="ECO:0000256" key="1">
    <source>
        <dbReference type="ARBA" id="ARBA00004123"/>
    </source>
</evidence>
<keyword evidence="3" id="KW-0217">Developmental protein</keyword>
<proteinExistence type="inferred from homology"/>
<dbReference type="InterPro" id="IPR009057">
    <property type="entry name" value="Homeodomain-like_sf"/>
</dbReference>
<evidence type="ECO:0000256" key="8">
    <source>
        <dbReference type="ARBA" id="ARBA00023242"/>
    </source>
</evidence>
<keyword evidence="4" id="KW-0805">Transcription regulation</keyword>
<comment type="similarity">
    <text evidence="2">Belongs to the paired homeobox family. Bicoid subfamily.</text>
</comment>
<dbReference type="STRING" id="38772.ENSGAGP00000026446"/>
<keyword evidence="6 9" id="KW-0371">Homeobox</keyword>
<dbReference type="Proteomes" id="UP000291020">
    <property type="component" value="Unassembled WGS sequence"/>
</dbReference>
<evidence type="ECO:0000256" key="11">
    <source>
        <dbReference type="SAM" id="MobiDB-lite"/>
    </source>
</evidence>
<reference evidence="14" key="1">
    <citation type="journal article" date="2017" name="PLoS ONE">
        <title>The Agassiz's desert tortoise genome provides a resource for the conservation of a threatened species.</title>
        <authorList>
            <person name="Tollis M."/>
            <person name="DeNardo D.F."/>
            <person name="Cornelius J.A."/>
            <person name="Dolby G.A."/>
            <person name="Edwards T."/>
            <person name="Henen B.T."/>
            <person name="Karl A.E."/>
            <person name="Murphy R.W."/>
            <person name="Kusumi K."/>
        </authorList>
    </citation>
    <scope>NUCLEOTIDE SEQUENCE [LARGE SCALE GENOMIC DNA]</scope>
</reference>
<evidence type="ECO:0000259" key="12">
    <source>
        <dbReference type="PROSITE" id="PS50071"/>
    </source>
</evidence>
<sequence>HRCSRCQCHGEACSKGTIKSSSLPPYSTGQTMSPCTQPNDMCSLAHAAGPPVFSFGLAHMVILPLNPFSLWLSAVENGENSRYKSSGSSGEEELNPGKKKLRRQRTHFTSQQLQELEATFQRNRYPDMSTREKIAGWTNLAEPRIRVWFKNRRAKWRKKERHLQTELCKGGFGPQLNALPRGPYEDLCPSYSYNSWAPKDFQASPLPSKGFQLFSAVDFNSFSPQAMFPGVSTASMPRIPALENFNSLAGPARSPTPTCGPEALPYMSRDPCNASLAGVRLQAKQPQPLGLEVLPRPATSPSSCQYTLDRPI</sequence>
<dbReference type="GO" id="GO:0000981">
    <property type="term" value="F:DNA-binding transcription factor activity, RNA polymerase II-specific"/>
    <property type="evidence" value="ECO:0007669"/>
    <property type="project" value="InterPro"/>
</dbReference>
<dbReference type="Ensembl" id="ENSGAGT00000030060.1">
    <property type="protein sequence ID" value="ENSGAGP00000026446.1"/>
    <property type="gene ID" value="ENSGAGG00000019270.1"/>
</dbReference>
<dbReference type="PANTHER" id="PTHR45882:SF2">
    <property type="entry name" value="PITUITARY HOMEOBOX 3"/>
    <property type="match status" value="1"/>
</dbReference>
<reference evidence="13" key="2">
    <citation type="submission" date="2025-08" db="UniProtKB">
        <authorList>
            <consortium name="Ensembl"/>
        </authorList>
    </citation>
    <scope>IDENTIFICATION</scope>
</reference>
<keyword evidence="8 9" id="KW-0539">Nucleus</keyword>
<reference evidence="13" key="3">
    <citation type="submission" date="2025-09" db="UniProtKB">
        <authorList>
            <consortium name="Ensembl"/>
        </authorList>
    </citation>
    <scope>IDENTIFICATION</scope>
</reference>
<dbReference type="GO" id="GO:0000978">
    <property type="term" value="F:RNA polymerase II cis-regulatory region sequence-specific DNA binding"/>
    <property type="evidence" value="ECO:0007669"/>
    <property type="project" value="TreeGrafter"/>
</dbReference>
<dbReference type="AlphaFoldDB" id="A0A452IEU4"/>
<protein>
    <recommendedName>
        <fullName evidence="12">Homeobox domain-containing protein</fullName>
    </recommendedName>
</protein>